<protein>
    <submittedName>
        <fullName evidence="1">Uncharacterized protein</fullName>
    </submittedName>
</protein>
<accession>A0A916VYP2</accession>
<sequence>MAASFAELRTEISSHQMRWQSIIQLRSSAEAGLARAAKKLCQLKEKSGGGDQNGTCGDE</sequence>
<name>A0A916VYP2_9HYPH</name>
<dbReference type="Proteomes" id="UP000636264">
    <property type="component" value="Unassembled WGS sequence"/>
</dbReference>
<organism evidence="1 2">
    <name type="scientific">Nitratireductor aestuarii</name>
    <dbReference type="NCBI Taxonomy" id="1735103"/>
    <lineage>
        <taxon>Bacteria</taxon>
        <taxon>Pseudomonadati</taxon>
        <taxon>Pseudomonadota</taxon>
        <taxon>Alphaproteobacteria</taxon>
        <taxon>Hyphomicrobiales</taxon>
        <taxon>Phyllobacteriaceae</taxon>
        <taxon>Nitratireductor</taxon>
    </lineage>
</organism>
<proteinExistence type="predicted"/>
<reference evidence="1" key="2">
    <citation type="submission" date="2020-09" db="EMBL/GenBank/DDBJ databases">
        <authorList>
            <person name="Sun Q."/>
            <person name="Zhou Y."/>
        </authorList>
    </citation>
    <scope>NUCLEOTIDE SEQUENCE</scope>
    <source>
        <strain evidence="1">CGMCC 1.15320</strain>
    </source>
</reference>
<dbReference type="EMBL" id="BMIF01000001">
    <property type="protein sequence ID" value="GGA52710.1"/>
    <property type="molecule type" value="Genomic_DNA"/>
</dbReference>
<gene>
    <name evidence="1" type="ORF">GCM10011385_02560</name>
</gene>
<dbReference type="AlphaFoldDB" id="A0A916VYP2"/>
<comment type="caution">
    <text evidence="1">The sequence shown here is derived from an EMBL/GenBank/DDBJ whole genome shotgun (WGS) entry which is preliminary data.</text>
</comment>
<evidence type="ECO:0000313" key="2">
    <source>
        <dbReference type="Proteomes" id="UP000636264"/>
    </source>
</evidence>
<keyword evidence="2" id="KW-1185">Reference proteome</keyword>
<reference evidence="1" key="1">
    <citation type="journal article" date="2014" name="Int. J. Syst. Evol. Microbiol.">
        <title>Complete genome sequence of Corynebacterium casei LMG S-19264T (=DSM 44701T), isolated from a smear-ripened cheese.</title>
        <authorList>
            <consortium name="US DOE Joint Genome Institute (JGI-PGF)"/>
            <person name="Walter F."/>
            <person name="Albersmeier A."/>
            <person name="Kalinowski J."/>
            <person name="Ruckert C."/>
        </authorList>
    </citation>
    <scope>NUCLEOTIDE SEQUENCE</scope>
    <source>
        <strain evidence="1">CGMCC 1.15320</strain>
    </source>
</reference>
<evidence type="ECO:0000313" key="1">
    <source>
        <dbReference type="EMBL" id="GGA52710.1"/>
    </source>
</evidence>